<dbReference type="AlphaFoldDB" id="A0A4R1BK56"/>
<feature type="domain" description="DUF1206" evidence="2">
    <location>
        <begin position="233"/>
        <end position="300"/>
    </location>
</feature>
<sequence>MTGSAPASTFVHLVRKKPFPSKPSFLSVGWPAICFSVLMLTVHRAVARTETPAWLRTLARAGLLAKGCTYCLFGVLVFMSAFHIGGRSARSADRSGIFILLDDAPGGLWLVGALALGLACYACWRLIEAVRPPVAASGGTKGAARRARYAISGIGYGSLSWLAARYALTHHRSGGDKQQDAAQQLLQQPAGQWLAGAAALVLLGVGIYQIWYGWSEHYRKHVPGATLQKAGKVGYTARGIVWILLGWLFGRAALHANASEAGDTSRAFQFIAAGTWGPWLLATLGIGLLCYGVYNFIRAKHDRIGQA</sequence>
<gene>
    <name evidence="3" type="ORF">EPD60_06305</name>
</gene>
<feature type="transmembrane region" description="Helical" evidence="1">
    <location>
        <begin position="235"/>
        <end position="256"/>
    </location>
</feature>
<dbReference type="Pfam" id="PF06724">
    <property type="entry name" value="DUF1206"/>
    <property type="match status" value="3"/>
</dbReference>
<keyword evidence="4" id="KW-1185">Reference proteome</keyword>
<organism evidence="3 4">
    <name type="scientific">Flaviaesturariibacter flavus</name>
    <dbReference type="NCBI Taxonomy" id="2502780"/>
    <lineage>
        <taxon>Bacteria</taxon>
        <taxon>Pseudomonadati</taxon>
        <taxon>Bacteroidota</taxon>
        <taxon>Chitinophagia</taxon>
        <taxon>Chitinophagales</taxon>
        <taxon>Chitinophagaceae</taxon>
        <taxon>Flaviaestuariibacter</taxon>
    </lineage>
</organism>
<evidence type="ECO:0000313" key="4">
    <source>
        <dbReference type="Proteomes" id="UP000295334"/>
    </source>
</evidence>
<feature type="transmembrane region" description="Helical" evidence="1">
    <location>
        <begin position="276"/>
        <end position="297"/>
    </location>
</feature>
<name>A0A4R1BK56_9BACT</name>
<accession>A0A4R1BK56</accession>
<feature type="transmembrane region" description="Helical" evidence="1">
    <location>
        <begin position="24"/>
        <end position="42"/>
    </location>
</feature>
<dbReference type="EMBL" id="SJZI01000008">
    <property type="protein sequence ID" value="TCJ17795.1"/>
    <property type="molecule type" value="Genomic_DNA"/>
</dbReference>
<evidence type="ECO:0000256" key="1">
    <source>
        <dbReference type="SAM" id="Phobius"/>
    </source>
</evidence>
<reference evidence="3 4" key="1">
    <citation type="submission" date="2019-03" db="EMBL/GenBank/DDBJ databases">
        <authorList>
            <person name="Kim M.K.M."/>
        </authorList>
    </citation>
    <scope>NUCLEOTIDE SEQUENCE [LARGE SCALE GENOMIC DNA]</scope>
    <source>
        <strain evidence="3 4">17J68-12</strain>
    </source>
</reference>
<protein>
    <submittedName>
        <fullName evidence="3">DUF1206 domain-containing protein</fullName>
    </submittedName>
</protein>
<feature type="transmembrane region" description="Helical" evidence="1">
    <location>
        <begin position="106"/>
        <end position="127"/>
    </location>
</feature>
<feature type="transmembrane region" description="Helical" evidence="1">
    <location>
        <begin position="193"/>
        <end position="214"/>
    </location>
</feature>
<evidence type="ECO:0000259" key="2">
    <source>
        <dbReference type="Pfam" id="PF06724"/>
    </source>
</evidence>
<keyword evidence="1" id="KW-0472">Membrane</keyword>
<dbReference type="InterPro" id="IPR009597">
    <property type="entry name" value="DUF1206"/>
</dbReference>
<dbReference type="OrthoDB" id="5702018at2"/>
<keyword evidence="1" id="KW-1133">Transmembrane helix</keyword>
<feature type="domain" description="DUF1206" evidence="2">
    <location>
        <begin position="61"/>
        <end position="130"/>
    </location>
</feature>
<feature type="domain" description="DUF1206" evidence="2">
    <location>
        <begin position="149"/>
        <end position="214"/>
    </location>
</feature>
<dbReference type="Proteomes" id="UP000295334">
    <property type="component" value="Unassembled WGS sequence"/>
</dbReference>
<proteinExistence type="predicted"/>
<keyword evidence="1" id="KW-0812">Transmembrane</keyword>
<feature type="transmembrane region" description="Helical" evidence="1">
    <location>
        <begin position="147"/>
        <end position="168"/>
    </location>
</feature>
<evidence type="ECO:0000313" key="3">
    <source>
        <dbReference type="EMBL" id="TCJ17795.1"/>
    </source>
</evidence>
<comment type="caution">
    <text evidence="3">The sequence shown here is derived from an EMBL/GenBank/DDBJ whole genome shotgun (WGS) entry which is preliminary data.</text>
</comment>
<feature type="transmembrane region" description="Helical" evidence="1">
    <location>
        <begin position="63"/>
        <end position="86"/>
    </location>
</feature>